<reference evidence="1" key="1">
    <citation type="submission" date="2023-04" db="EMBL/GenBank/DDBJ databases">
        <title>Ambrosiozyma monospora NBRC 10751.</title>
        <authorList>
            <person name="Ichikawa N."/>
            <person name="Sato H."/>
            <person name="Tonouchi N."/>
        </authorList>
    </citation>
    <scope>NUCLEOTIDE SEQUENCE</scope>
    <source>
        <strain evidence="1">NBRC 10751</strain>
    </source>
</reference>
<proteinExistence type="predicted"/>
<keyword evidence="2" id="KW-1185">Reference proteome</keyword>
<dbReference type="EMBL" id="BSXS01001261">
    <property type="protein sequence ID" value="GME75628.1"/>
    <property type="molecule type" value="Genomic_DNA"/>
</dbReference>
<gene>
    <name evidence="1" type="ORF">Amon02_000224500</name>
</gene>
<comment type="caution">
    <text evidence="1">The sequence shown here is derived from an EMBL/GenBank/DDBJ whole genome shotgun (WGS) entry which is preliminary data.</text>
</comment>
<evidence type="ECO:0000313" key="1">
    <source>
        <dbReference type="EMBL" id="GME75628.1"/>
    </source>
</evidence>
<sequence>MIDLSDYEAYLEDDFDATKFANGILLSTNNPDDTSLDLVTPIKRLTFDLNEIDRKIEKNSNENYSELIKEFENVQKFHDTVDELKPSLQQLNLSYSRLETEILKPYNEASSLHSALKKIHQTSDLLRSSTYFIYLISKVEEVGKSDPELNAKPFKNILILAKLFNQLKSHIAGAPFLKSLKLVRDYESFQNLQISRITDVCTTHFKRLNLDNYDDTAIVNLINTLILLSPETFYNQFQQLMSTHTSSAINSILRNLNNPKNFERIFKEISKNGRLLSKLEQLMKLNKWLGPTDNANKSVSLQQRTESNKLKTTTPPTILDKLISVLEFNTNIITLYWKDIAIAIEPKFKEIIHRGGPISKNLRNVKEDIKRIVRDAVMGSFVDELKDVKTKECIEVRMMLNSVAPLDGRR</sequence>
<organism evidence="1 2">
    <name type="scientific">Ambrosiozyma monospora</name>
    <name type="common">Yeast</name>
    <name type="synonym">Endomycopsis monosporus</name>
    <dbReference type="NCBI Taxonomy" id="43982"/>
    <lineage>
        <taxon>Eukaryota</taxon>
        <taxon>Fungi</taxon>
        <taxon>Dikarya</taxon>
        <taxon>Ascomycota</taxon>
        <taxon>Saccharomycotina</taxon>
        <taxon>Pichiomycetes</taxon>
        <taxon>Pichiales</taxon>
        <taxon>Pichiaceae</taxon>
        <taxon>Ambrosiozyma</taxon>
    </lineage>
</organism>
<dbReference type="Proteomes" id="UP001165064">
    <property type="component" value="Unassembled WGS sequence"/>
</dbReference>
<protein>
    <submittedName>
        <fullName evidence="1">Unnamed protein product</fullName>
    </submittedName>
</protein>
<accession>A0ACB5SXQ0</accession>
<name>A0ACB5SXQ0_AMBMO</name>
<evidence type="ECO:0000313" key="2">
    <source>
        <dbReference type="Proteomes" id="UP001165064"/>
    </source>
</evidence>